<dbReference type="Proteomes" id="UP001140094">
    <property type="component" value="Unassembled WGS sequence"/>
</dbReference>
<evidence type="ECO:0000256" key="1">
    <source>
        <dbReference type="SAM" id="MobiDB-lite"/>
    </source>
</evidence>
<keyword evidence="4" id="KW-1185">Reference proteome</keyword>
<dbReference type="OrthoDB" id="29647at2759"/>
<dbReference type="SUPFAM" id="SSF46785">
    <property type="entry name" value="Winged helix' DNA-binding domain"/>
    <property type="match status" value="1"/>
</dbReference>
<proteinExistence type="predicted"/>
<reference evidence="3" key="1">
    <citation type="submission" date="2022-07" db="EMBL/GenBank/DDBJ databases">
        <title>Phylogenomic reconstructions and comparative analyses of Kickxellomycotina fungi.</title>
        <authorList>
            <person name="Reynolds N.K."/>
            <person name="Stajich J.E."/>
            <person name="Barry K."/>
            <person name="Grigoriev I.V."/>
            <person name="Crous P."/>
            <person name="Smith M.E."/>
        </authorList>
    </citation>
    <scope>NUCLEOTIDE SEQUENCE</scope>
    <source>
        <strain evidence="3">NRRL 1565</strain>
    </source>
</reference>
<organism evidence="3 4">
    <name type="scientific">Coemansia guatemalensis</name>
    <dbReference type="NCBI Taxonomy" id="2761395"/>
    <lineage>
        <taxon>Eukaryota</taxon>
        <taxon>Fungi</taxon>
        <taxon>Fungi incertae sedis</taxon>
        <taxon>Zoopagomycota</taxon>
        <taxon>Kickxellomycotina</taxon>
        <taxon>Kickxellomycetes</taxon>
        <taxon>Kickxellales</taxon>
        <taxon>Kickxellaceae</taxon>
        <taxon>Coemansia</taxon>
    </lineage>
</organism>
<keyword evidence="3" id="KW-0396">Initiation factor</keyword>
<dbReference type="Pfam" id="PF01399">
    <property type="entry name" value="PCI"/>
    <property type="match status" value="1"/>
</dbReference>
<accession>A0A9W8HPS5</accession>
<evidence type="ECO:0000313" key="4">
    <source>
        <dbReference type="Proteomes" id="UP001140094"/>
    </source>
</evidence>
<protein>
    <submittedName>
        <fullName evidence="3">Translation initiation factor 3 subunit c</fullName>
    </submittedName>
</protein>
<dbReference type="Gene3D" id="1.10.10.10">
    <property type="entry name" value="Winged helix-like DNA-binding domain superfamily/Winged helix DNA-binding domain"/>
    <property type="match status" value="1"/>
</dbReference>
<dbReference type="GO" id="GO:0005852">
    <property type="term" value="C:eukaryotic translation initiation factor 3 complex"/>
    <property type="evidence" value="ECO:0007669"/>
    <property type="project" value="InterPro"/>
</dbReference>
<feature type="region of interest" description="Disordered" evidence="1">
    <location>
        <begin position="119"/>
        <end position="203"/>
    </location>
</feature>
<keyword evidence="3" id="KW-0648">Protein biosynthesis</keyword>
<feature type="domain" description="PCI" evidence="2">
    <location>
        <begin position="1"/>
        <end position="88"/>
    </location>
</feature>
<dbReference type="GO" id="GO:0031369">
    <property type="term" value="F:translation initiation factor binding"/>
    <property type="evidence" value="ECO:0007669"/>
    <property type="project" value="InterPro"/>
</dbReference>
<feature type="compositionally biased region" description="Low complexity" evidence="1">
    <location>
        <begin position="193"/>
        <end position="203"/>
    </location>
</feature>
<dbReference type="PROSITE" id="PS50250">
    <property type="entry name" value="PCI"/>
    <property type="match status" value="1"/>
</dbReference>
<dbReference type="InterPro" id="IPR027516">
    <property type="entry name" value="EIF3C"/>
</dbReference>
<dbReference type="InterPro" id="IPR036390">
    <property type="entry name" value="WH_DNA-bd_sf"/>
</dbReference>
<dbReference type="GO" id="GO:0003723">
    <property type="term" value="F:RNA binding"/>
    <property type="evidence" value="ECO:0007669"/>
    <property type="project" value="InterPro"/>
</dbReference>
<gene>
    <name evidence="3" type="primary">NIP1_2</name>
    <name evidence="3" type="ORF">H4R20_006972</name>
</gene>
<dbReference type="EMBL" id="JANBUO010003478">
    <property type="protein sequence ID" value="KAJ2790701.1"/>
    <property type="molecule type" value="Genomic_DNA"/>
</dbReference>
<feature type="non-terminal residue" evidence="3">
    <location>
        <position position="1"/>
    </location>
</feature>
<evidence type="ECO:0000259" key="2">
    <source>
        <dbReference type="PROSITE" id="PS50250"/>
    </source>
</evidence>
<dbReference type="InterPro" id="IPR036388">
    <property type="entry name" value="WH-like_DNA-bd_sf"/>
</dbReference>
<evidence type="ECO:0000313" key="3">
    <source>
        <dbReference type="EMBL" id="KAJ2790701.1"/>
    </source>
</evidence>
<dbReference type="AlphaFoldDB" id="A0A9W8HPS5"/>
<dbReference type="PANTHER" id="PTHR13937">
    <property type="entry name" value="EUKARYOTIC TRANSLATION INITATION FACTOR 3, SUBUNIT 8 EIF3S8 -RELATED"/>
    <property type="match status" value="1"/>
</dbReference>
<dbReference type="SMART" id="SM00088">
    <property type="entry name" value="PINT"/>
    <property type="match status" value="1"/>
</dbReference>
<feature type="compositionally biased region" description="Gly residues" evidence="1">
    <location>
        <begin position="152"/>
        <end position="166"/>
    </location>
</feature>
<dbReference type="InterPro" id="IPR000717">
    <property type="entry name" value="PCI_dom"/>
</dbReference>
<dbReference type="PANTHER" id="PTHR13937:SF0">
    <property type="entry name" value="EUKARYOTIC TRANSLATION INITIATION FACTOR 3 SUBUNIT C-RELATED"/>
    <property type="match status" value="1"/>
</dbReference>
<comment type="caution">
    <text evidence="3">The sequence shown here is derived from an EMBL/GenBank/DDBJ whole genome shotgun (WGS) entry which is preliminary data.</text>
</comment>
<name>A0A9W8HPS5_9FUNG</name>
<feature type="compositionally biased region" description="Basic and acidic residues" evidence="1">
    <location>
        <begin position="131"/>
        <end position="148"/>
    </location>
</feature>
<dbReference type="GO" id="GO:0003743">
    <property type="term" value="F:translation initiation factor activity"/>
    <property type="evidence" value="ECO:0007669"/>
    <property type="project" value="UniProtKB-KW"/>
</dbReference>
<sequence length="203" mass="21883">AIKIWSLLPDCEEIKDMLANKIQVEALRTYLFTYSTQFEAVGLEDLSAMFGLSRSRVYALLARMVYQGELQASLDEVSGVLAFSRANFEVSSRLQQTALTLSNKANAFADINERVFELKINGGQPPGDRQQGGEHGGRGQGQGDRDGRPGYQRGGGGGGGSGGGNRDGQRNPNYGRKDGGGNRTPMRGGRRGGSNQQRRGGRQ</sequence>